<gene>
    <name evidence="2" type="ORF">PHET_10803</name>
</gene>
<keyword evidence="3" id="KW-1185">Reference proteome</keyword>
<feature type="compositionally biased region" description="Low complexity" evidence="1">
    <location>
        <begin position="320"/>
        <end position="332"/>
    </location>
</feature>
<evidence type="ECO:0000313" key="3">
    <source>
        <dbReference type="Proteomes" id="UP000748531"/>
    </source>
</evidence>
<feature type="compositionally biased region" description="Polar residues" evidence="1">
    <location>
        <begin position="1"/>
        <end position="14"/>
    </location>
</feature>
<comment type="caution">
    <text evidence="2">The sequence shown here is derived from an EMBL/GenBank/DDBJ whole genome shotgun (WGS) entry which is preliminary data.</text>
</comment>
<proteinExistence type="predicted"/>
<feature type="compositionally biased region" description="Polar residues" evidence="1">
    <location>
        <begin position="333"/>
        <end position="342"/>
    </location>
</feature>
<sequence length="353" mass="39418">MSTSSLSDCSTTAGKKSLTEKRTPVARTPSPRSCKSVRRPAGTTDTHLVGSGVGLNVAHCHACYEELHKAHNSSLPTFIRAIILGDGRYRRPQSDHFYKSMVFGSINLVRSVLWWSISHVYSCIHRAFYLPIFIQLDLLIRCVSCLLQYHGRLPFCVTQLQCSLNLLQKLKRYASSWESYTGDLFHEYVPPTNSMCRPTVRHSKALQHSPIDFARRLQSAVFSSTDNLTDFFSFNLMELPTADECGLELLGSSNPYLDSHQFNLSTFKVGPAPSLKNRYRYANAPVSRIGFDRDNTPRLTRKSDDIQRPVVSQVSSLYTPSSDPDVSSGSGSFYITSPSSSPLRVAPCSSKDQ</sequence>
<dbReference type="AlphaFoldDB" id="A0A8J4SG55"/>
<dbReference type="EMBL" id="LUCH01008110">
    <property type="protein sequence ID" value="KAF5396453.1"/>
    <property type="molecule type" value="Genomic_DNA"/>
</dbReference>
<protein>
    <submittedName>
        <fullName evidence="2">Uncharacterized protein</fullName>
    </submittedName>
</protein>
<evidence type="ECO:0000256" key="1">
    <source>
        <dbReference type="SAM" id="MobiDB-lite"/>
    </source>
</evidence>
<accession>A0A8J4SG55</accession>
<feature type="region of interest" description="Disordered" evidence="1">
    <location>
        <begin position="1"/>
        <end position="44"/>
    </location>
</feature>
<organism evidence="2 3">
    <name type="scientific">Paragonimus heterotremus</name>
    <dbReference type="NCBI Taxonomy" id="100268"/>
    <lineage>
        <taxon>Eukaryota</taxon>
        <taxon>Metazoa</taxon>
        <taxon>Spiralia</taxon>
        <taxon>Lophotrochozoa</taxon>
        <taxon>Platyhelminthes</taxon>
        <taxon>Trematoda</taxon>
        <taxon>Digenea</taxon>
        <taxon>Plagiorchiida</taxon>
        <taxon>Troglotremata</taxon>
        <taxon>Troglotrematidae</taxon>
        <taxon>Paragonimus</taxon>
    </lineage>
</organism>
<feature type="region of interest" description="Disordered" evidence="1">
    <location>
        <begin position="315"/>
        <end position="353"/>
    </location>
</feature>
<dbReference type="Proteomes" id="UP000748531">
    <property type="component" value="Unassembled WGS sequence"/>
</dbReference>
<dbReference type="OrthoDB" id="197155at2759"/>
<reference evidence="2" key="1">
    <citation type="submission" date="2019-05" db="EMBL/GenBank/DDBJ databases">
        <title>Annotation for the trematode Paragonimus heterotremus.</title>
        <authorList>
            <person name="Choi Y.-J."/>
        </authorList>
    </citation>
    <scope>NUCLEOTIDE SEQUENCE</scope>
    <source>
        <strain evidence="2">LC</strain>
    </source>
</reference>
<name>A0A8J4SG55_9TREM</name>
<evidence type="ECO:0000313" key="2">
    <source>
        <dbReference type="EMBL" id="KAF5396453.1"/>
    </source>
</evidence>